<name>A0A1E7XXR5_BIFAD</name>
<organism evidence="1 2">
    <name type="scientific">Bifidobacterium adolescentis</name>
    <dbReference type="NCBI Taxonomy" id="1680"/>
    <lineage>
        <taxon>Bacteria</taxon>
        <taxon>Bacillati</taxon>
        <taxon>Actinomycetota</taxon>
        <taxon>Actinomycetes</taxon>
        <taxon>Bifidobacteriales</taxon>
        <taxon>Bifidobacteriaceae</taxon>
        <taxon>Bifidobacterium</taxon>
    </lineage>
</organism>
<sequence>MGMNARKRIYLDINPADRARLLASATAYATGRRTYVVGAVSDVIAANAGRLDAAVRETLADAIRPAADAGDSIDAPAWTRALAALETAAPDGSDGLDGSPVDLRILLFCAFRHDMGGDAGLWTRLLEDPTALDGQWRAISARDLYEAGYAPDGAPEPPIQHLEPLGDVDDPAWADVYLALVGGRR</sequence>
<accession>A0A1E7XXR5</accession>
<gene>
    <name evidence="1" type="ORF">BBK15_09945</name>
</gene>
<dbReference type="EMBL" id="MAXD01000016">
    <property type="protein sequence ID" value="OFA33623.1"/>
    <property type="molecule type" value="Genomic_DNA"/>
</dbReference>
<reference evidence="1 2" key="1">
    <citation type="submission" date="2016-07" db="EMBL/GenBank/DDBJ databases">
        <title>Draft Genome Sequence of Bifidobacterium adolescentis strain Km 4.</title>
        <authorList>
            <person name="Danilenko V.N."/>
        </authorList>
    </citation>
    <scope>NUCLEOTIDE SEQUENCE [LARGE SCALE GENOMIC DNA]</scope>
    <source>
        <strain evidence="1 2">Km 4</strain>
    </source>
</reference>
<proteinExistence type="predicted"/>
<dbReference type="Proteomes" id="UP000175684">
    <property type="component" value="Unassembled WGS sequence"/>
</dbReference>
<dbReference type="RefSeq" id="WP_070123069.1">
    <property type="nucleotide sequence ID" value="NZ_MAXD01000016.1"/>
</dbReference>
<comment type="caution">
    <text evidence="1">The sequence shown here is derived from an EMBL/GenBank/DDBJ whole genome shotgun (WGS) entry which is preliminary data.</text>
</comment>
<evidence type="ECO:0000313" key="2">
    <source>
        <dbReference type="Proteomes" id="UP000175684"/>
    </source>
</evidence>
<dbReference type="AlphaFoldDB" id="A0A1E7XXR5"/>
<protein>
    <submittedName>
        <fullName evidence="1">Uncharacterized protein</fullName>
    </submittedName>
</protein>
<evidence type="ECO:0000313" key="1">
    <source>
        <dbReference type="EMBL" id="OFA33623.1"/>
    </source>
</evidence>
<dbReference type="OrthoDB" id="4524286at2"/>